<name>A0A326UDF8_THEHA</name>
<keyword evidence="2" id="KW-1185">Reference proteome</keyword>
<comment type="caution">
    <text evidence="1">The sequence shown here is derived from an EMBL/GenBank/DDBJ whole genome shotgun (WGS) entry which is preliminary data.</text>
</comment>
<dbReference type="AlphaFoldDB" id="A0A326UDF8"/>
<sequence>MELFCSIYRKKADRKERKADSIAARIFALPSVEKEKLYCQANGRNVPQYLNTVVYERLVNALPRKWVIVLFS</sequence>
<evidence type="ECO:0000313" key="1">
    <source>
        <dbReference type="EMBL" id="PZW36316.1"/>
    </source>
</evidence>
<dbReference type="Proteomes" id="UP000248806">
    <property type="component" value="Unassembled WGS sequence"/>
</dbReference>
<accession>A0A326UDF8</accession>
<reference evidence="1 2" key="1">
    <citation type="submission" date="2018-06" db="EMBL/GenBank/DDBJ databases">
        <title>Genomic Encyclopedia of Archaeal and Bacterial Type Strains, Phase II (KMG-II): from individual species to whole genera.</title>
        <authorList>
            <person name="Goeker M."/>
        </authorList>
    </citation>
    <scope>NUCLEOTIDE SEQUENCE [LARGE SCALE GENOMIC DNA]</scope>
    <source>
        <strain evidence="1 2">ATCC BAA-1881</strain>
    </source>
</reference>
<proteinExistence type="predicted"/>
<gene>
    <name evidence="1" type="ORF">EI42_00490</name>
</gene>
<evidence type="ECO:0000313" key="2">
    <source>
        <dbReference type="Proteomes" id="UP000248806"/>
    </source>
</evidence>
<dbReference type="EMBL" id="QKUF01000001">
    <property type="protein sequence ID" value="PZW36316.1"/>
    <property type="molecule type" value="Genomic_DNA"/>
</dbReference>
<protein>
    <submittedName>
        <fullName evidence="1">Uncharacterized protein</fullName>
    </submittedName>
</protein>
<organism evidence="1 2">
    <name type="scientific">Thermosporothrix hazakensis</name>
    <dbReference type="NCBI Taxonomy" id="644383"/>
    <lineage>
        <taxon>Bacteria</taxon>
        <taxon>Bacillati</taxon>
        <taxon>Chloroflexota</taxon>
        <taxon>Ktedonobacteria</taxon>
        <taxon>Ktedonobacterales</taxon>
        <taxon>Thermosporotrichaceae</taxon>
        <taxon>Thermosporothrix</taxon>
    </lineage>
</organism>